<evidence type="ECO:0000256" key="1">
    <source>
        <dbReference type="ARBA" id="ARBA00004245"/>
    </source>
</evidence>
<comment type="similarity">
    <text evidence="9">Belongs to the TRAFAC class myosin-kinesin ATPase superfamily. Kinesin family.</text>
</comment>
<evidence type="ECO:0000256" key="5">
    <source>
        <dbReference type="ARBA" id="ARBA00022840"/>
    </source>
</evidence>
<keyword evidence="6" id="KW-0175">Coiled coil</keyword>
<comment type="caution">
    <text evidence="12">The sequence shown here is derived from an EMBL/GenBank/DDBJ whole genome shotgun (WGS) entry which is preliminary data.</text>
</comment>
<dbReference type="GO" id="GO:0008017">
    <property type="term" value="F:microtubule binding"/>
    <property type="evidence" value="ECO:0007669"/>
    <property type="project" value="InterPro"/>
</dbReference>
<dbReference type="FunFam" id="3.40.850.10:FF:000029">
    <property type="entry name" value="Kinesin-like protein KIF17"/>
    <property type="match status" value="1"/>
</dbReference>
<sequence length="1357" mass="157607">MPEKHRVAGNANNVKVVVRCRPMSSKEVDQNHNEIVIVNESLGTIDVRASQNVSDDLSKTFTFDHVFGPKSKQLDIYNLVARPIVDAVLEGYNGTIFAYGQTGTGKTFTMEGLKDDNKNYGIIPNSFAHVFLEISKATNDVVYLVRISYLEIYNEEVRDLLGKDREVRLEIKERPDTGIYVKDLSFHACHSASEMEALMSDGSSNRHTGMTRMNERSSRSHALFTITIECSDTGPDGGKRIRVGKLHMVDLAGSERQSKSGAEGQLLKEATKINLSLSTLGNVISALVDGKSTHIPYRNSKLTRLLQDSLGGNSKTAMIANIGPADYNFDETVSTLRYANRAKNIKNHARINEDPKDALLRNYQEQIEKLRKQVEEGGVDGSEEQDEEESDGELDENGRKVPRKRNLHISQDRMKEIEKEIQIERSKLDGNLHMARADRDKIARALAEKQEELQSLKEQEDLKQKLQYLERKIIVGGENLLEKSEKQAQLLEQSEKELEAKAKNEQLLRKKLEEKEAEKLDIEVKYHSLKEEVEDLTRKLKIFGKKYREAKQELIDLEKENQEQRKELVEANAQAFKELQKQEFLINNYIPDEYFKLLQENATWNEECGDWSLKCIAYTGNNIINKEKTNRNQNDDLNLTHVYLAYTAKGAELAMRDAIAQTKRAKAKERKETKKKSTKDVNEQRPMTNLLYIVIAIVQTMASLKRRKSLDDSRRNNSEKKIKWDNDDRTTMINHRSINVTSSKPIQTYSKLEMMPNELFYETFQYLSPCDIVYSFYGIGNRFNLLIKNTPMHIDFSSETITIKNFQYNCKSILPLIHNHVISLKLSNQNKVNAIKLFTNLFDIEKFENLQMLILVEPKDTDIQLIVSKLSKLLKLSTLRISSSDFNDYTFDLSIYRTVFEISTLKQCQLPIFQTINTFDIGQIQSYSIQNLVLDHCDINIFDKLLFVIPNIKSLTFNRNIPSINESTTIIIKSLELTLPTCTHLRLYVGYEQLEYVDHLLKNVCINLEKLTLWVDNFCCEQYYPIEAFYGEKFEYLLSRISETCKIELFITAHGFENNDIVEIDLNELYRTYQTDFWHQRYLYITIDYYSSKINENDNDQNHQREDEPKDRLFIYTTPVVADQIWDNTSYNCKTIQTLNPKDSYDTVKSLSIFVNENSNEQTLQEKRQYKNVEYLEFTVERPMTLDFLFQLNESIQFIKLKEVVFYNGCCVKYFLYELFKRSSNICSLTLYENKGLLLKIMNSNELCSKINQTIRTLSLDDGNMMTIDLSQKFVRQFSNIEIFECSFKTIDELKFVLLLLLEQMKKLIYLHVHYFPGENDQSTLKSDDIAIWLKDNATMFENRQFEIDTNYISVWS</sequence>
<dbReference type="PROSITE" id="PS50067">
    <property type="entry name" value="KINESIN_MOTOR_2"/>
    <property type="match status" value="1"/>
</dbReference>
<dbReference type="SUPFAM" id="SSF52047">
    <property type="entry name" value="RNI-like"/>
    <property type="match status" value="1"/>
</dbReference>
<dbReference type="InterPro" id="IPR036961">
    <property type="entry name" value="Kinesin_motor_dom_sf"/>
</dbReference>
<name>A0A814D9P6_9BILA</name>
<feature type="compositionally biased region" description="Basic and acidic residues" evidence="10">
    <location>
        <begin position="709"/>
        <end position="726"/>
    </location>
</feature>
<evidence type="ECO:0000259" key="11">
    <source>
        <dbReference type="PROSITE" id="PS50067"/>
    </source>
</evidence>
<proteinExistence type="inferred from homology"/>
<feature type="region of interest" description="Disordered" evidence="10">
    <location>
        <begin position="662"/>
        <end position="682"/>
    </location>
</feature>
<feature type="domain" description="Kinesin motor" evidence="11">
    <location>
        <begin position="13"/>
        <end position="345"/>
    </location>
</feature>
<feature type="region of interest" description="Disordered" evidence="10">
    <location>
        <begin position="374"/>
        <end position="411"/>
    </location>
</feature>
<evidence type="ECO:0000256" key="2">
    <source>
        <dbReference type="ARBA" id="ARBA00022490"/>
    </source>
</evidence>
<keyword evidence="8" id="KW-0206">Cytoskeleton</keyword>
<keyword evidence="7 9" id="KW-0505">Motor protein</keyword>
<evidence type="ECO:0000256" key="8">
    <source>
        <dbReference type="ARBA" id="ARBA00023212"/>
    </source>
</evidence>
<dbReference type="PANTHER" id="PTHR47969">
    <property type="entry name" value="CHROMOSOME-ASSOCIATED KINESIN KIF4A-RELATED"/>
    <property type="match status" value="1"/>
</dbReference>
<evidence type="ECO:0000256" key="3">
    <source>
        <dbReference type="ARBA" id="ARBA00022701"/>
    </source>
</evidence>
<dbReference type="PANTHER" id="PTHR47969:SF21">
    <property type="entry name" value="KINESIN-LIKE PROTEIN"/>
    <property type="match status" value="1"/>
</dbReference>
<dbReference type="GO" id="GO:0005524">
    <property type="term" value="F:ATP binding"/>
    <property type="evidence" value="ECO:0007669"/>
    <property type="project" value="UniProtKB-UniRule"/>
</dbReference>
<dbReference type="EMBL" id="CAJOBC010002337">
    <property type="protein sequence ID" value="CAF3728264.1"/>
    <property type="molecule type" value="Genomic_DNA"/>
</dbReference>
<evidence type="ECO:0000256" key="9">
    <source>
        <dbReference type="PROSITE-ProRule" id="PRU00283"/>
    </source>
</evidence>
<dbReference type="Gene3D" id="3.40.850.10">
    <property type="entry name" value="Kinesin motor domain"/>
    <property type="match status" value="1"/>
</dbReference>
<dbReference type="PROSITE" id="PS00411">
    <property type="entry name" value="KINESIN_MOTOR_1"/>
    <property type="match status" value="1"/>
</dbReference>
<evidence type="ECO:0000313" key="13">
    <source>
        <dbReference type="EMBL" id="CAF3728264.1"/>
    </source>
</evidence>
<dbReference type="InterPro" id="IPR001752">
    <property type="entry name" value="Kinesin_motor_dom"/>
</dbReference>
<dbReference type="InterPro" id="IPR019821">
    <property type="entry name" value="Kinesin_motor_CS"/>
</dbReference>
<dbReference type="InterPro" id="IPR027417">
    <property type="entry name" value="P-loop_NTPase"/>
</dbReference>
<evidence type="ECO:0000313" key="12">
    <source>
        <dbReference type="EMBL" id="CAF0952732.1"/>
    </source>
</evidence>
<dbReference type="GO" id="GO:0005874">
    <property type="term" value="C:microtubule"/>
    <property type="evidence" value="ECO:0007669"/>
    <property type="project" value="UniProtKB-KW"/>
</dbReference>
<evidence type="ECO:0000256" key="10">
    <source>
        <dbReference type="SAM" id="MobiDB-lite"/>
    </source>
</evidence>
<dbReference type="SMART" id="SM00129">
    <property type="entry name" value="KISc"/>
    <property type="match status" value="1"/>
</dbReference>
<dbReference type="GO" id="GO:0003777">
    <property type="term" value="F:microtubule motor activity"/>
    <property type="evidence" value="ECO:0007669"/>
    <property type="project" value="InterPro"/>
</dbReference>
<keyword evidence="4 9" id="KW-0547">Nucleotide-binding</keyword>
<keyword evidence="3" id="KW-0493">Microtubule</keyword>
<dbReference type="Pfam" id="PF00225">
    <property type="entry name" value="Kinesin"/>
    <property type="match status" value="1"/>
</dbReference>
<organism evidence="12 14">
    <name type="scientific">Didymodactylos carnosus</name>
    <dbReference type="NCBI Taxonomy" id="1234261"/>
    <lineage>
        <taxon>Eukaryota</taxon>
        <taxon>Metazoa</taxon>
        <taxon>Spiralia</taxon>
        <taxon>Gnathifera</taxon>
        <taxon>Rotifera</taxon>
        <taxon>Eurotatoria</taxon>
        <taxon>Bdelloidea</taxon>
        <taxon>Philodinida</taxon>
        <taxon>Philodinidae</taxon>
        <taxon>Didymodactylos</taxon>
    </lineage>
</organism>
<evidence type="ECO:0000256" key="6">
    <source>
        <dbReference type="ARBA" id="ARBA00023054"/>
    </source>
</evidence>
<feature type="region of interest" description="Disordered" evidence="10">
    <location>
        <begin position="707"/>
        <end position="726"/>
    </location>
</feature>
<reference evidence="12" key="1">
    <citation type="submission" date="2021-02" db="EMBL/GenBank/DDBJ databases">
        <authorList>
            <person name="Nowell W R."/>
        </authorList>
    </citation>
    <scope>NUCLEOTIDE SEQUENCE</scope>
</reference>
<dbReference type="SUPFAM" id="SSF52540">
    <property type="entry name" value="P-loop containing nucleoside triphosphate hydrolases"/>
    <property type="match status" value="1"/>
</dbReference>
<dbReference type="OrthoDB" id="3176171at2759"/>
<evidence type="ECO:0000313" key="14">
    <source>
        <dbReference type="Proteomes" id="UP000663829"/>
    </source>
</evidence>
<keyword evidence="2" id="KW-0963">Cytoplasm</keyword>
<dbReference type="GO" id="GO:0007018">
    <property type="term" value="P:microtubule-based movement"/>
    <property type="evidence" value="ECO:0007669"/>
    <property type="project" value="InterPro"/>
</dbReference>
<protein>
    <recommendedName>
        <fullName evidence="11">Kinesin motor domain-containing protein</fullName>
    </recommendedName>
</protein>
<feature type="compositionally biased region" description="Acidic residues" evidence="10">
    <location>
        <begin position="377"/>
        <end position="395"/>
    </location>
</feature>
<gene>
    <name evidence="12" type="ORF">GPM918_LOCUS11335</name>
    <name evidence="13" type="ORF">SRO942_LOCUS11334</name>
</gene>
<feature type="binding site" evidence="9">
    <location>
        <begin position="100"/>
        <end position="107"/>
    </location>
    <ligand>
        <name>ATP</name>
        <dbReference type="ChEBI" id="CHEBI:30616"/>
    </ligand>
</feature>
<evidence type="ECO:0000256" key="7">
    <source>
        <dbReference type="ARBA" id="ARBA00023175"/>
    </source>
</evidence>
<feature type="compositionally biased region" description="Basic residues" evidence="10">
    <location>
        <begin position="663"/>
        <end position="677"/>
    </location>
</feature>
<dbReference type="Proteomes" id="UP000663829">
    <property type="component" value="Unassembled WGS sequence"/>
</dbReference>
<dbReference type="InterPro" id="IPR027640">
    <property type="entry name" value="Kinesin-like_fam"/>
</dbReference>
<dbReference type="Proteomes" id="UP000681722">
    <property type="component" value="Unassembled WGS sequence"/>
</dbReference>
<keyword evidence="14" id="KW-1185">Reference proteome</keyword>
<dbReference type="EMBL" id="CAJNOQ010002338">
    <property type="protein sequence ID" value="CAF0952732.1"/>
    <property type="molecule type" value="Genomic_DNA"/>
</dbReference>
<dbReference type="PRINTS" id="PR00380">
    <property type="entry name" value="KINESINHEAVY"/>
</dbReference>
<comment type="subcellular location">
    <subcellularLocation>
        <location evidence="1">Cytoplasm</location>
        <location evidence="1">Cytoskeleton</location>
    </subcellularLocation>
</comment>
<accession>A0A814D9P6</accession>
<evidence type="ECO:0000256" key="4">
    <source>
        <dbReference type="ARBA" id="ARBA00022741"/>
    </source>
</evidence>
<keyword evidence="5 9" id="KW-0067">ATP-binding</keyword>